<dbReference type="SUPFAM" id="SSF46894">
    <property type="entry name" value="C-terminal effector domain of the bipartite response regulators"/>
    <property type="match status" value="1"/>
</dbReference>
<reference evidence="10 11" key="1">
    <citation type="submission" date="2019-11" db="EMBL/GenBank/DDBJ databases">
        <title>Draft genome sequences of five Paenibacillus species of dairy origin.</title>
        <authorList>
            <person name="Olajide A.M."/>
            <person name="Chen S."/>
            <person name="Lapointe G."/>
        </authorList>
    </citation>
    <scope>NUCLEOTIDE SEQUENCE [LARGE SCALE GENOMIC DNA]</scope>
    <source>
        <strain evidence="10 11">2CS3</strain>
    </source>
</reference>
<evidence type="ECO:0000256" key="3">
    <source>
        <dbReference type="ARBA" id="ARBA00023015"/>
    </source>
</evidence>
<keyword evidence="2" id="KW-0902">Two-component regulatory system</keyword>
<evidence type="ECO:0000256" key="1">
    <source>
        <dbReference type="ARBA" id="ARBA00022553"/>
    </source>
</evidence>
<dbReference type="PANTHER" id="PTHR48111">
    <property type="entry name" value="REGULATOR OF RPOS"/>
    <property type="match status" value="1"/>
</dbReference>
<dbReference type="InterPro" id="IPR036388">
    <property type="entry name" value="WH-like_DNA-bd_sf"/>
</dbReference>
<feature type="modified residue" description="4-aspartylphosphate" evidence="6">
    <location>
        <position position="51"/>
    </location>
</feature>
<dbReference type="Gene3D" id="6.10.250.690">
    <property type="match status" value="1"/>
</dbReference>
<evidence type="ECO:0000259" key="9">
    <source>
        <dbReference type="PROSITE" id="PS51755"/>
    </source>
</evidence>
<evidence type="ECO:0000259" key="8">
    <source>
        <dbReference type="PROSITE" id="PS50110"/>
    </source>
</evidence>
<dbReference type="PROSITE" id="PS50110">
    <property type="entry name" value="RESPONSE_REGULATORY"/>
    <property type="match status" value="1"/>
</dbReference>
<dbReference type="EMBL" id="WNZX01000002">
    <property type="protein sequence ID" value="MUG69710.1"/>
    <property type="molecule type" value="Genomic_DNA"/>
</dbReference>
<dbReference type="PANTHER" id="PTHR48111:SF22">
    <property type="entry name" value="REGULATOR OF RPOS"/>
    <property type="match status" value="1"/>
</dbReference>
<accession>A0A7X2Z8J1</accession>
<proteinExistence type="predicted"/>
<dbReference type="Pfam" id="PF00072">
    <property type="entry name" value="Response_reg"/>
    <property type="match status" value="1"/>
</dbReference>
<name>A0A7X2Z8J1_9BACL</name>
<evidence type="ECO:0000256" key="7">
    <source>
        <dbReference type="PROSITE-ProRule" id="PRU01091"/>
    </source>
</evidence>
<dbReference type="GO" id="GO:0005829">
    <property type="term" value="C:cytosol"/>
    <property type="evidence" value="ECO:0007669"/>
    <property type="project" value="TreeGrafter"/>
</dbReference>
<keyword evidence="5" id="KW-0804">Transcription</keyword>
<dbReference type="SMART" id="SM00448">
    <property type="entry name" value="REC"/>
    <property type="match status" value="1"/>
</dbReference>
<dbReference type="AlphaFoldDB" id="A0A7X2Z8J1"/>
<dbReference type="RefSeq" id="WP_201318664.1">
    <property type="nucleotide sequence ID" value="NZ_WNZX01000002.1"/>
</dbReference>
<dbReference type="PROSITE" id="PS51755">
    <property type="entry name" value="OMPR_PHOB"/>
    <property type="match status" value="1"/>
</dbReference>
<dbReference type="SUPFAM" id="SSF52172">
    <property type="entry name" value="CheY-like"/>
    <property type="match status" value="1"/>
</dbReference>
<keyword evidence="1 6" id="KW-0597">Phosphoprotein</keyword>
<evidence type="ECO:0000256" key="5">
    <source>
        <dbReference type="ARBA" id="ARBA00023163"/>
    </source>
</evidence>
<dbReference type="FunFam" id="3.40.50.2300:FF:000002">
    <property type="entry name" value="DNA-binding response regulator PhoP"/>
    <property type="match status" value="1"/>
</dbReference>
<dbReference type="GO" id="GO:0000976">
    <property type="term" value="F:transcription cis-regulatory region binding"/>
    <property type="evidence" value="ECO:0007669"/>
    <property type="project" value="TreeGrafter"/>
</dbReference>
<dbReference type="Gene3D" id="3.40.50.2300">
    <property type="match status" value="1"/>
</dbReference>
<evidence type="ECO:0000313" key="11">
    <source>
        <dbReference type="Proteomes" id="UP000450917"/>
    </source>
</evidence>
<keyword evidence="4 7" id="KW-0238">DNA-binding</keyword>
<feature type="domain" description="Response regulatory" evidence="8">
    <location>
        <begin position="2"/>
        <end position="116"/>
    </location>
</feature>
<evidence type="ECO:0000256" key="4">
    <source>
        <dbReference type="ARBA" id="ARBA00023125"/>
    </source>
</evidence>
<keyword evidence="3" id="KW-0805">Transcription regulation</keyword>
<dbReference type="Pfam" id="PF00486">
    <property type="entry name" value="Trans_reg_C"/>
    <property type="match status" value="1"/>
</dbReference>
<evidence type="ECO:0000256" key="2">
    <source>
        <dbReference type="ARBA" id="ARBA00023012"/>
    </source>
</evidence>
<comment type="caution">
    <text evidence="10">The sequence shown here is derived from an EMBL/GenBank/DDBJ whole genome shotgun (WGS) entry which is preliminary data.</text>
</comment>
<feature type="domain" description="OmpR/PhoB-type" evidence="9">
    <location>
        <begin position="125"/>
        <end position="223"/>
    </location>
</feature>
<evidence type="ECO:0000256" key="6">
    <source>
        <dbReference type="PROSITE-ProRule" id="PRU00169"/>
    </source>
</evidence>
<dbReference type="InterPro" id="IPR011006">
    <property type="entry name" value="CheY-like_superfamily"/>
</dbReference>
<dbReference type="InterPro" id="IPR001789">
    <property type="entry name" value="Sig_transdc_resp-reg_receiver"/>
</dbReference>
<dbReference type="InterPro" id="IPR016032">
    <property type="entry name" value="Sig_transdc_resp-reg_C-effctor"/>
</dbReference>
<protein>
    <submittedName>
        <fullName evidence="10">Response regulator</fullName>
    </submittedName>
</protein>
<dbReference type="GO" id="GO:0006355">
    <property type="term" value="P:regulation of DNA-templated transcription"/>
    <property type="evidence" value="ECO:0007669"/>
    <property type="project" value="InterPro"/>
</dbReference>
<dbReference type="GO" id="GO:0000156">
    <property type="term" value="F:phosphorelay response regulator activity"/>
    <property type="evidence" value="ECO:0007669"/>
    <property type="project" value="TreeGrafter"/>
</dbReference>
<organism evidence="10 11">
    <name type="scientific">Paenibacillus validus</name>
    <dbReference type="NCBI Taxonomy" id="44253"/>
    <lineage>
        <taxon>Bacteria</taxon>
        <taxon>Bacillati</taxon>
        <taxon>Bacillota</taxon>
        <taxon>Bacilli</taxon>
        <taxon>Bacillales</taxon>
        <taxon>Paenibacillaceae</taxon>
        <taxon>Paenibacillus</taxon>
    </lineage>
</organism>
<dbReference type="InterPro" id="IPR039420">
    <property type="entry name" value="WalR-like"/>
</dbReference>
<dbReference type="SMART" id="SM00862">
    <property type="entry name" value="Trans_reg_C"/>
    <property type="match status" value="1"/>
</dbReference>
<dbReference type="CDD" id="cd00383">
    <property type="entry name" value="trans_reg_C"/>
    <property type="match status" value="1"/>
</dbReference>
<dbReference type="GO" id="GO:0032993">
    <property type="term" value="C:protein-DNA complex"/>
    <property type="evidence" value="ECO:0007669"/>
    <property type="project" value="TreeGrafter"/>
</dbReference>
<dbReference type="InterPro" id="IPR001867">
    <property type="entry name" value="OmpR/PhoB-type_DNA-bd"/>
</dbReference>
<feature type="DNA-binding region" description="OmpR/PhoB-type" evidence="7">
    <location>
        <begin position="125"/>
        <end position="223"/>
    </location>
</feature>
<keyword evidence="11" id="KW-1185">Reference proteome</keyword>
<gene>
    <name evidence="10" type="ORF">GNP93_03355</name>
</gene>
<dbReference type="Proteomes" id="UP000450917">
    <property type="component" value="Unassembled WGS sequence"/>
</dbReference>
<dbReference type="Gene3D" id="1.10.10.10">
    <property type="entry name" value="Winged helix-like DNA-binding domain superfamily/Winged helix DNA-binding domain"/>
    <property type="match status" value="1"/>
</dbReference>
<sequence>MRVLVVEDDAHLLDAIVAVLEDEHYQVDYAEHGHEGYALAEQGYYDLLVLDIMLPGMDGLSMIQSLRKHGIRTPCLFLTARDSIEARVKGLDAGADDYLVKPFAIDELLARLRALHRRKKGPAEETPLTYGGLVLSPDDCEATCNGTLIKLTSKEYELLAYLIQHKEQIVKRDQIFNRVWGLDSNANETAVDLYVHYLRKKLNACGCESYIRTVRSVGYMLKAEGAHV</sequence>
<evidence type="ECO:0000313" key="10">
    <source>
        <dbReference type="EMBL" id="MUG69710.1"/>
    </source>
</evidence>